<feature type="transmembrane region" description="Helical" evidence="1">
    <location>
        <begin position="219"/>
        <end position="243"/>
    </location>
</feature>
<feature type="transmembrane region" description="Helical" evidence="1">
    <location>
        <begin position="264"/>
        <end position="282"/>
    </location>
</feature>
<gene>
    <name evidence="2" type="ORF">DEACI_0285</name>
    <name evidence="3" type="ORF">DEACI_0658</name>
</gene>
<reference evidence="2" key="2">
    <citation type="submission" date="2020-01" db="EMBL/GenBank/DDBJ databases">
        <authorList>
            <person name="Hornung B."/>
        </authorList>
    </citation>
    <scope>NUCLEOTIDE SEQUENCE</scope>
    <source>
        <strain evidence="2">PacBioINE</strain>
    </source>
</reference>
<feature type="transmembrane region" description="Helical" evidence="1">
    <location>
        <begin position="92"/>
        <end position="110"/>
    </location>
</feature>
<keyword evidence="4" id="KW-1185">Reference proteome</keyword>
<sequence length="339" mass="37061">MPPAILDDNLKGIRFTDDEKGGAVSLKRHPFGNGYIVQGGISMDLWSPQAGMSLVMILLTAYMLGVVHGITPDEHTWPITFSYAIGSYSVRKGMKVGLIFSAAFTLQRALMSELAYLALDGIFRLPSIEYIVYLAVGVAMIFGGLYIFRLKTSFHLHWHPLARRRRNRLDPPQAPPLQGIPLRMAALHGFIAGFGFGSFALILYTVLAPAMPSPYLAWLPGFLFGLGTMTMQVLLGAAFGWITRHLHLSQEDVARVTGITAGRTLLGGGLLFMLMGILGLTAPALVEWQVTTPIHVHNLHHLGAAFLLVVVVVMGIGLGSLFWETRRASAWERARSGAR</sequence>
<feature type="transmembrane region" description="Helical" evidence="1">
    <location>
        <begin position="185"/>
        <end position="207"/>
    </location>
</feature>
<evidence type="ECO:0000313" key="3">
    <source>
        <dbReference type="EMBL" id="CEJ06211.1"/>
    </source>
</evidence>
<accession>A0A8S0W6A2</accession>
<dbReference type="AlphaFoldDB" id="A0A8S0W6A2"/>
<organism evidence="2">
    <name type="scientific">Acididesulfobacillus acetoxydans</name>
    <dbReference type="NCBI Taxonomy" id="1561005"/>
    <lineage>
        <taxon>Bacteria</taxon>
        <taxon>Bacillati</taxon>
        <taxon>Bacillota</taxon>
        <taxon>Clostridia</taxon>
        <taxon>Eubacteriales</taxon>
        <taxon>Peptococcaceae</taxon>
        <taxon>Acididesulfobacillus</taxon>
    </lineage>
</organism>
<dbReference type="Proteomes" id="UP001071230">
    <property type="component" value="Unassembled WGS sequence"/>
</dbReference>
<dbReference type="EMBL" id="CDGJ01000019">
    <property type="protein sequence ID" value="CEJ06211.1"/>
    <property type="molecule type" value="Genomic_DNA"/>
</dbReference>
<reference evidence="3" key="1">
    <citation type="submission" date="2014-11" db="EMBL/GenBank/DDBJ databases">
        <authorList>
            <person name="Hornung B.V."/>
        </authorList>
    </citation>
    <scope>NUCLEOTIDE SEQUENCE</scope>
    <source>
        <strain evidence="3">INE</strain>
    </source>
</reference>
<name>A0A8S0W6A2_9FIRM</name>
<dbReference type="KEGG" id="aacx:DEACI_0285"/>
<proteinExistence type="predicted"/>
<keyword evidence="1" id="KW-1133">Transmembrane helix</keyword>
<evidence type="ECO:0000256" key="1">
    <source>
        <dbReference type="SAM" id="Phobius"/>
    </source>
</evidence>
<feature type="transmembrane region" description="Helical" evidence="1">
    <location>
        <begin position="302"/>
        <end position="323"/>
    </location>
</feature>
<dbReference type="EMBL" id="LR746496">
    <property type="protein sequence ID" value="CAA7599659.1"/>
    <property type="molecule type" value="Genomic_DNA"/>
</dbReference>
<keyword evidence="1" id="KW-0472">Membrane</keyword>
<evidence type="ECO:0000313" key="4">
    <source>
        <dbReference type="Proteomes" id="UP001071230"/>
    </source>
</evidence>
<dbReference type="Proteomes" id="UP000836597">
    <property type="component" value="Chromosome"/>
</dbReference>
<feature type="transmembrane region" description="Helical" evidence="1">
    <location>
        <begin position="130"/>
        <end position="148"/>
    </location>
</feature>
<keyword evidence="1" id="KW-0812">Transmembrane</keyword>
<protein>
    <submittedName>
        <fullName evidence="3">TVG1290876 protein</fullName>
    </submittedName>
</protein>
<evidence type="ECO:0000313" key="2">
    <source>
        <dbReference type="EMBL" id="CAA7599659.1"/>
    </source>
</evidence>
<feature type="transmembrane region" description="Helical" evidence="1">
    <location>
        <begin position="50"/>
        <end position="71"/>
    </location>
</feature>